<dbReference type="GO" id="GO:0030246">
    <property type="term" value="F:carbohydrate binding"/>
    <property type="evidence" value="ECO:0007669"/>
    <property type="project" value="UniProtKB-ARBA"/>
</dbReference>
<dbReference type="PANTHER" id="PTHR46847:SF1">
    <property type="entry name" value="D-ALLOSE-BINDING PERIPLASMIC PROTEIN-RELATED"/>
    <property type="match status" value="1"/>
</dbReference>
<feature type="domain" description="Periplasmic binding protein" evidence="5">
    <location>
        <begin position="46"/>
        <end position="300"/>
    </location>
</feature>
<evidence type="ECO:0000313" key="7">
    <source>
        <dbReference type="Proteomes" id="UP000040576"/>
    </source>
</evidence>
<keyword evidence="7" id="KW-1185">Reference proteome</keyword>
<dbReference type="CDD" id="cd06314">
    <property type="entry name" value="PBP1_tmGBP"/>
    <property type="match status" value="1"/>
</dbReference>
<keyword evidence="4" id="KW-0812">Transmembrane</keyword>
<evidence type="ECO:0000256" key="4">
    <source>
        <dbReference type="SAM" id="Phobius"/>
    </source>
</evidence>
<gene>
    <name evidence="6" type="ORF">BT1A1_0731</name>
</gene>
<dbReference type="InterPro" id="IPR025997">
    <property type="entry name" value="SBP_2_dom"/>
</dbReference>
<dbReference type="AlphaFoldDB" id="A0A090IVX4"/>
<evidence type="ECO:0000256" key="3">
    <source>
        <dbReference type="ARBA" id="ARBA00022729"/>
    </source>
</evidence>
<dbReference type="RefSeq" id="WP_034768205.1">
    <property type="nucleotide sequence ID" value="NZ_CCRF01000026.1"/>
</dbReference>
<name>A0A090IVX4_9BACI</name>
<dbReference type="Gene3D" id="3.40.50.2300">
    <property type="match status" value="2"/>
</dbReference>
<protein>
    <submittedName>
        <fullName evidence="6">Sugar ABC superfamily ATP binding cassette transporter, binding protein</fullName>
    </submittedName>
</protein>
<evidence type="ECO:0000259" key="5">
    <source>
        <dbReference type="Pfam" id="PF13407"/>
    </source>
</evidence>
<evidence type="ECO:0000256" key="2">
    <source>
        <dbReference type="ARBA" id="ARBA00007639"/>
    </source>
</evidence>
<proteinExistence type="inferred from homology"/>
<sequence length="331" mass="37565">MKKKLVYSIFALAFLISAFLMFFYGQNTFYVKKETSTTEPKYDYHFVLIPEEEDNEYWRQVEKGARDAAEKQGVYLEYIGPKRANLNDHVRVFDKEIAGKVDGIMVQGLSNEAFTPLINKAVEKGTSIITIDTDLPESRRDVYVGTDNYMAGFMAGKAFIEDTKGEQMVGIVIGRNDAIHQQLRVEGFKEAVKNELRIKIVGMKESNISKTGAVQATYDLLKENPNITAFYGTSALDGVGIAQVIRTMRPYSDPYVITFDTLPETIQLLEAEEIDAIVVQHPYEMGYTAVNMLVELKKGNHPEKIQHTPTSIIRKNDLNQFLQKHIQENNK</sequence>
<comment type="similarity">
    <text evidence="2">Belongs to the bacterial solute-binding protein 2 family.</text>
</comment>
<keyword evidence="4" id="KW-0472">Membrane</keyword>
<reference evidence="6 7" key="1">
    <citation type="submission" date="2014-07" db="EMBL/GenBank/DDBJ databases">
        <authorList>
            <person name="Wibberg Daniel"/>
        </authorList>
    </citation>
    <scope>NUCLEOTIDE SEQUENCE [LARGE SCALE GENOMIC DNA]</scope>
</reference>
<dbReference type="Proteomes" id="UP000040576">
    <property type="component" value="Unassembled WGS sequence"/>
</dbReference>
<dbReference type="Pfam" id="PF13407">
    <property type="entry name" value="Peripla_BP_4"/>
    <property type="match status" value="1"/>
</dbReference>
<keyword evidence="4" id="KW-1133">Transmembrane helix</keyword>
<comment type="subcellular location">
    <subcellularLocation>
        <location evidence="1">Cell envelope</location>
    </subcellularLocation>
</comment>
<dbReference type="EMBL" id="CCRF01000026">
    <property type="protein sequence ID" value="CEE00583.1"/>
    <property type="molecule type" value="Genomic_DNA"/>
</dbReference>
<feature type="transmembrane region" description="Helical" evidence="4">
    <location>
        <begin position="5"/>
        <end position="25"/>
    </location>
</feature>
<organism evidence="6 7">
    <name type="scientific">Caldibacillus thermoamylovorans</name>
    <dbReference type="NCBI Taxonomy" id="35841"/>
    <lineage>
        <taxon>Bacteria</taxon>
        <taxon>Bacillati</taxon>
        <taxon>Bacillota</taxon>
        <taxon>Bacilli</taxon>
        <taxon>Bacillales</taxon>
        <taxon>Bacillaceae</taxon>
        <taxon>Caldibacillus</taxon>
    </lineage>
</organism>
<evidence type="ECO:0000256" key="1">
    <source>
        <dbReference type="ARBA" id="ARBA00004196"/>
    </source>
</evidence>
<dbReference type="SUPFAM" id="SSF53822">
    <property type="entry name" value="Periplasmic binding protein-like I"/>
    <property type="match status" value="1"/>
</dbReference>
<evidence type="ECO:0000313" key="6">
    <source>
        <dbReference type="EMBL" id="CEE00583.1"/>
    </source>
</evidence>
<dbReference type="PANTHER" id="PTHR46847">
    <property type="entry name" value="D-ALLOSE-BINDING PERIPLASMIC PROTEIN-RELATED"/>
    <property type="match status" value="1"/>
</dbReference>
<accession>A0A090IVX4</accession>
<dbReference type="GO" id="GO:0030313">
    <property type="term" value="C:cell envelope"/>
    <property type="evidence" value="ECO:0007669"/>
    <property type="project" value="UniProtKB-SubCell"/>
</dbReference>
<keyword evidence="3" id="KW-0732">Signal</keyword>
<dbReference type="InterPro" id="IPR028082">
    <property type="entry name" value="Peripla_BP_I"/>
</dbReference>